<accession>A0ABP7PY95</accession>
<dbReference type="Proteomes" id="UP001501337">
    <property type="component" value="Unassembled WGS sequence"/>
</dbReference>
<comment type="caution">
    <text evidence="3">The sequence shown here is derived from an EMBL/GenBank/DDBJ whole genome shotgun (WGS) entry which is preliminary data.</text>
</comment>
<feature type="transmembrane region" description="Helical" evidence="1">
    <location>
        <begin position="20"/>
        <end position="43"/>
    </location>
</feature>
<dbReference type="InterPro" id="IPR025263">
    <property type="entry name" value="YhdP_central"/>
</dbReference>
<evidence type="ECO:0000256" key="1">
    <source>
        <dbReference type="SAM" id="Phobius"/>
    </source>
</evidence>
<keyword evidence="1" id="KW-1133">Transmembrane helix</keyword>
<dbReference type="InterPro" id="IPR011836">
    <property type="entry name" value="YhdP"/>
</dbReference>
<dbReference type="RefSeq" id="WP_344808413.1">
    <property type="nucleotide sequence ID" value="NZ_BAABBO010000016.1"/>
</dbReference>
<protein>
    <submittedName>
        <fullName evidence="3">YhdP family protein</fullName>
    </submittedName>
</protein>
<dbReference type="PANTHER" id="PTHR38690:SF1">
    <property type="entry name" value="PROTEASE"/>
    <property type="match status" value="1"/>
</dbReference>
<evidence type="ECO:0000313" key="4">
    <source>
        <dbReference type="Proteomes" id="UP001501337"/>
    </source>
</evidence>
<sequence length="1364" mass="149832">MTETVDKANRSGARLSVGTVLYVAVAMVLALTALTMSAARVALHYADVLRPEIVSLIERETSMQIAISELRGGWWGRNPSLRLSGLRISPTGRAEDALNLGEVDLELDLLESVRNWSIVPAAFSVENLVVRLNELDDGSWAPTVAIGGQSIEDLTDSLDQTMMEKLESALSLIGDGSYRLGNIDLVWRYMSGRHVQWRLPSVFLTKRRDTLELSTRVIQEQQEIMAFELFVDRSAGASPAATGYMRWHDDQVLQPFQRLLTADAALSLEDLTGQGELWLRYDAETADFEVNAAVDLAGLTLKVPESASAIPPRQSETFLIRDLSAQIAFGGRLDIGPGHRLEELTKVPFGFEQWQLRAANLDASWNDMPLLTSKLSARGGEDFHLAVDTVNLELVSKAAVASRQIGAEGVADIIAYGAEGRLTSLLVSQSADEGLLVRGMLRDATVQAAYGAPMIERLDAYLHVEDSRGHVTYADEDVGLQFPDLYEESWQLPYAEGRVDWSFYNGITQVWGTRMTLDRPNEKPGLLQAEFDLLNPDAEDQPESLQLAIHMHEADSALVAAFLPTRILDKALSEWVLDAVQGGQIRRGSYFYSGVVGEAADATNSSSQMAFDVQDGTLKFAEEWPALTELSTRLKITDDSVSADISTAKINGLPISNGRVELREDKGQSLLDASFTSQPEAADWNYWLRSSPVAETTRPVAGDWQLSGPSVVSTALTVNLDSAEAEALRVRIDANDMSVSSKEHDLSADQVRGRFEYSMANGVSGKSEHLRLQGEKASLSIQSPVWNEATQQVQVRASTRVSLASLRKRVTLPEVVRLEGGAEISSIFGWTGTANNDRYSLLIRSDLRGVAFDYPQPFGKSADERRNLELEVRWSEQARAKDYRFQLGELVGGDISVVTSGTGATSDLEDLQGRIRFGGIKADNRVRMNFDRLGQPAAPVPGQLPDVSGGLDISGYLPRLNVSEWRAFLSKEYGQDDQGEIAVLVDEPVLNQRARQLVSNWPDWLTGVDLTIAELMLDETLYKEFAILASRNTDNSVDVAVDVPNLMKGAIRVPGGANEYPTARLAYLKIPEAEGEASDEKSTFTPTDVPLGDVSIDALDYGAQSLGSWRWIAEKRDEGVVFRDLRATVEGARLEGRLSWLREPITQQQTTILTGELSGEKFEQIYSHFQGPAPMTAADYRFKTGVVWTGTPFDFSWENLSGQISMRLRDGRFTETSRSADLFKVFSVLNMDTLVRRLKLDFSDIYEAGISYDDIEGSAKIKEGVVDFESPLAIQATSSAFQLTGTMSMVTDALDMELLVVLPLTKNLPLAALLVGAPQIGGALFLIDKLMGDALSKLTSATYELTGTLEDPEVNLKQSFGDPR</sequence>
<name>A0ABP7PY95_9GAMM</name>
<evidence type="ECO:0000313" key="3">
    <source>
        <dbReference type="EMBL" id="GAA3973124.1"/>
    </source>
</evidence>
<gene>
    <name evidence="3" type="ORF">GCM10022278_32950</name>
</gene>
<keyword evidence="4" id="KW-1185">Reference proteome</keyword>
<reference evidence="4" key="1">
    <citation type="journal article" date="2019" name="Int. J. Syst. Evol. Microbiol.">
        <title>The Global Catalogue of Microorganisms (GCM) 10K type strain sequencing project: providing services to taxonomists for standard genome sequencing and annotation.</title>
        <authorList>
            <consortium name="The Broad Institute Genomics Platform"/>
            <consortium name="The Broad Institute Genome Sequencing Center for Infectious Disease"/>
            <person name="Wu L."/>
            <person name="Ma J."/>
        </authorList>
    </citation>
    <scope>NUCLEOTIDE SEQUENCE [LARGE SCALE GENOMIC DNA]</scope>
    <source>
        <strain evidence="4">JCM 17555</strain>
    </source>
</reference>
<keyword evidence="1" id="KW-0472">Membrane</keyword>
<evidence type="ECO:0000259" key="2">
    <source>
        <dbReference type="Pfam" id="PF13116"/>
    </source>
</evidence>
<dbReference type="EMBL" id="BAABBO010000016">
    <property type="protein sequence ID" value="GAA3973124.1"/>
    <property type="molecule type" value="Genomic_DNA"/>
</dbReference>
<proteinExistence type="predicted"/>
<organism evidence="3 4">
    <name type="scientific">Allohahella marinimesophila</name>
    <dbReference type="NCBI Taxonomy" id="1054972"/>
    <lineage>
        <taxon>Bacteria</taxon>
        <taxon>Pseudomonadati</taxon>
        <taxon>Pseudomonadota</taxon>
        <taxon>Gammaproteobacteria</taxon>
        <taxon>Oceanospirillales</taxon>
        <taxon>Hahellaceae</taxon>
        <taxon>Allohahella</taxon>
    </lineage>
</organism>
<keyword evidence="1" id="KW-0812">Transmembrane</keyword>
<dbReference type="PANTHER" id="PTHR38690">
    <property type="entry name" value="PROTEASE-RELATED"/>
    <property type="match status" value="1"/>
</dbReference>
<dbReference type="Pfam" id="PF13116">
    <property type="entry name" value="YhdP"/>
    <property type="match status" value="1"/>
</dbReference>
<feature type="domain" description="YhdP central" evidence="2">
    <location>
        <begin position="14"/>
        <end position="1354"/>
    </location>
</feature>